<feature type="transmembrane region" description="Helical" evidence="1">
    <location>
        <begin position="198"/>
        <end position="218"/>
    </location>
</feature>
<feature type="transmembrane region" description="Helical" evidence="1">
    <location>
        <begin position="113"/>
        <end position="132"/>
    </location>
</feature>
<protein>
    <submittedName>
        <fullName evidence="2">Uncharacterized protein</fullName>
    </submittedName>
</protein>
<dbReference type="Proteomes" id="UP000237819">
    <property type="component" value="Unassembled WGS sequence"/>
</dbReference>
<gene>
    <name evidence="2" type="ORF">C5Y93_01760</name>
</gene>
<dbReference type="OrthoDB" id="259753at2"/>
<dbReference type="AlphaFoldDB" id="A0A2S8GUR6"/>
<comment type="caution">
    <text evidence="2">The sequence shown here is derived from an EMBL/GenBank/DDBJ whole genome shotgun (WGS) entry which is preliminary data.</text>
</comment>
<feature type="transmembrane region" description="Helical" evidence="1">
    <location>
        <begin position="88"/>
        <end position="106"/>
    </location>
</feature>
<evidence type="ECO:0000256" key="1">
    <source>
        <dbReference type="SAM" id="Phobius"/>
    </source>
</evidence>
<feature type="transmembrane region" description="Helical" evidence="1">
    <location>
        <begin position="167"/>
        <end position="186"/>
    </location>
</feature>
<feature type="transmembrane region" description="Helical" evidence="1">
    <location>
        <begin position="55"/>
        <end position="76"/>
    </location>
</feature>
<feature type="transmembrane region" description="Helical" evidence="1">
    <location>
        <begin position="23"/>
        <end position="43"/>
    </location>
</feature>
<dbReference type="EMBL" id="PUHZ01000003">
    <property type="protein sequence ID" value="PQO47794.1"/>
    <property type="molecule type" value="Genomic_DNA"/>
</dbReference>
<feature type="transmembrane region" description="Helical" evidence="1">
    <location>
        <begin position="144"/>
        <end position="160"/>
    </location>
</feature>
<evidence type="ECO:0000313" key="2">
    <source>
        <dbReference type="EMBL" id="PQO47794.1"/>
    </source>
</evidence>
<keyword evidence="1" id="KW-1133">Transmembrane helix</keyword>
<sequence length="323" mass="35356">MLERTWDRSILILALQLPINPGWLSAALALLIGGVGAVLLARARGGVQGTTLTAAWAWTLISWLGLVGCEVGIGIFQELNVPIVASQWRYLATIGMFLPMLAQLGAKRKHLAVWQLLVAGYWLALCVPVFKSWFFGTAGEIDPGWAWGVFLAILIILGLLNNGLTRFGPTALCLAVAQGVMIYPYLPWTIAQVTTGGALLALAIVLLGIVLASCGWPGPREAIQAEDRAWFDFRDRYGSFWALRVMQCVSEAAVRYEWGLWLGWDGFRQVEIAGSDPEFREEVHQGVVACLRKVLGDFVAPEWLDARLPPANPKKAGMDDIEA</sequence>
<keyword evidence="1" id="KW-0472">Membrane</keyword>
<dbReference type="RefSeq" id="WP_105333666.1">
    <property type="nucleotide sequence ID" value="NZ_PUHZ01000003.1"/>
</dbReference>
<name>A0A2S8GUR6_9BACT</name>
<keyword evidence="1" id="KW-0812">Transmembrane</keyword>
<reference evidence="2 3" key="1">
    <citation type="submission" date="2018-02" db="EMBL/GenBank/DDBJ databases">
        <title>Comparative genomes isolates from brazilian mangrove.</title>
        <authorList>
            <person name="Araujo J.E."/>
            <person name="Taketani R.G."/>
            <person name="Silva M.C.P."/>
            <person name="Loureco M.V."/>
            <person name="Andreote F.D."/>
        </authorList>
    </citation>
    <scope>NUCLEOTIDE SEQUENCE [LARGE SCALE GENOMIC DNA]</scope>
    <source>
        <strain evidence="2 3">Nap-Phe MGV</strain>
    </source>
</reference>
<accession>A0A2S8GUR6</accession>
<evidence type="ECO:0000313" key="3">
    <source>
        <dbReference type="Proteomes" id="UP000237819"/>
    </source>
</evidence>
<organism evidence="2 3">
    <name type="scientific">Blastopirellula marina</name>
    <dbReference type="NCBI Taxonomy" id="124"/>
    <lineage>
        <taxon>Bacteria</taxon>
        <taxon>Pseudomonadati</taxon>
        <taxon>Planctomycetota</taxon>
        <taxon>Planctomycetia</taxon>
        <taxon>Pirellulales</taxon>
        <taxon>Pirellulaceae</taxon>
        <taxon>Blastopirellula</taxon>
    </lineage>
</organism>
<proteinExistence type="predicted"/>